<dbReference type="STRING" id="1305737.GCA_000526355_02224"/>
<evidence type="ECO:0000313" key="2">
    <source>
        <dbReference type="Proteomes" id="UP000050421"/>
    </source>
</evidence>
<sequence length="161" mass="17990">MYVAFQNLSESSRIWVYQADRKLSEKELELAKSELKTFCEGWNVHGNGILTSFEILEDQVIVLAADESRSATSGCSIDSSVRALQKLENLLQINLTDRGKVAFKSASTIQVAPALGIKSKVQEGEIEADTWVINPLIQTKADLENLWIPASKSWLNKYFPN</sequence>
<dbReference type="Proteomes" id="UP000050421">
    <property type="component" value="Unassembled WGS sequence"/>
</dbReference>
<reference evidence="1 2" key="1">
    <citation type="submission" date="2015-09" db="EMBL/GenBank/DDBJ databases">
        <title>Identification and resolution of microdiversity through metagenomic sequencing of parallel consortia.</title>
        <authorList>
            <person name="Nelson W.C."/>
            <person name="Romine M.F."/>
            <person name="Lindemann S.R."/>
        </authorList>
    </citation>
    <scope>NUCLEOTIDE SEQUENCE [LARGE SCALE GENOMIC DNA]</scope>
    <source>
        <strain evidence="1">HL-49</strain>
    </source>
</reference>
<name>A0A0P7YAT7_9BACT</name>
<dbReference type="eggNOG" id="ENOG502ZBQZ">
    <property type="taxonomic scope" value="Bacteria"/>
</dbReference>
<organism evidence="1 2">
    <name type="scientific">Algoriphagus marincola HL-49</name>
    <dbReference type="NCBI Taxonomy" id="1305737"/>
    <lineage>
        <taxon>Bacteria</taxon>
        <taxon>Pseudomonadati</taxon>
        <taxon>Bacteroidota</taxon>
        <taxon>Cytophagia</taxon>
        <taxon>Cytophagales</taxon>
        <taxon>Cyclobacteriaceae</taxon>
        <taxon>Algoriphagus</taxon>
    </lineage>
</organism>
<dbReference type="PATRIC" id="fig|1305737.6.peg.2366"/>
<dbReference type="OrthoDB" id="978691at2"/>
<comment type="caution">
    <text evidence="1">The sequence shown here is derived from an EMBL/GenBank/DDBJ whole genome shotgun (WGS) entry which is preliminary data.</text>
</comment>
<evidence type="ECO:0000313" key="1">
    <source>
        <dbReference type="EMBL" id="KPQ15773.1"/>
    </source>
</evidence>
<dbReference type="AlphaFoldDB" id="A0A0P7YAT7"/>
<evidence type="ECO:0008006" key="3">
    <source>
        <dbReference type="Google" id="ProtNLM"/>
    </source>
</evidence>
<gene>
    <name evidence="1" type="ORF">HLUCCX10_08690</name>
</gene>
<protein>
    <recommendedName>
        <fullName evidence="3">ABC transporter ATPase</fullName>
    </recommendedName>
</protein>
<accession>A0A0P7YAT7</accession>
<dbReference type="EMBL" id="LJXT01000047">
    <property type="protein sequence ID" value="KPQ15773.1"/>
    <property type="molecule type" value="Genomic_DNA"/>
</dbReference>
<proteinExistence type="predicted"/>